<comment type="caution">
    <text evidence="3">The sequence shown here is derived from an EMBL/GenBank/DDBJ whole genome shotgun (WGS) entry which is preliminary data.</text>
</comment>
<dbReference type="PROSITE" id="PS50017">
    <property type="entry name" value="DEATH_DOMAIN"/>
    <property type="match status" value="1"/>
</dbReference>
<protein>
    <recommendedName>
        <fullName evidence="2">Death domain-containing protein</fullName>
    </recommendedName>
</protein>
<evidence type="ECO:0000256" key="1">
    <source>
        <dbReference type="SAM" id="MobiDB-lite"/>
    </source>
</evidence>
<dbReference type="Proteomes" id="UP001174909">
    <property type="component" value="Unassembled WGS sequence"/>
</dbReference>
<proteinExistence type="predicted"/>
<feature type="region of interest" description="Disordered" evidence="1">
    <location>
        <begin position="293"/>
        <end position="315"/>
    </location>
</feature>
<name>A0AA35SSH3_GEOBA</name>
<feature type="domain" description="Death" evidence="2">
    <location>
        <begin position="38"/>
        <end position="102"/>
    </location>
</feature>
<dbReference type="AlphaFoldDB" id="A0AA35SSH3"/>
<keyword evidence="4" id="KW-1185">Reference proteome</keyword>
<dbReference type="GO" id="GO:0007165">
    <property type="term" value="P:signal transduction"/>
    <property type="evidence" value="ECO:0007669"/>
    <property type="project" value="InterPro"/>
</dbReference>
<accession>A0AA35SSH3</accession>
<dbReference type="EMBL" id="CASHTH010002702">
    <property type="protein sequence ID" value="CAI8033896.1"/>
    <property type="molecule type" value="Genomic_DNA"/>
</dbReference>
<evidence type="ECO:0000313" key="3">
    <source>
        <dbReference type="EMBL" id="CAI8033891.1"/>
    </source>
</evidence>
<reference evidence="3" key="1">
    <citation type="submission" date="2023-03" db="EMBL/GenBank/DDBJ databases">
        <authorList>
            <person name="Steffen K."/>
            <person name="Cardenas P."/>
        </authorList>
    </citation>
    <scope>NUCLEOTIDE SEQUENCE</scope>
</reference>
<dbReference type="EMBL" id="CASHTH010002702">
    <property type="protein sequence ID" value="CAI8033891.1"/>
    <property type="molecule type" value="Genomic_DNA"/>
</dbReference>
<organism evidence="3 4">
    <name type="scientific">Geodia barretti</name>
    <name type="common">Barrett's horny sponge</name>
    <dbReference type="NCBI Taxonomy" id="519541"/>
    <lineage>
        <taxon>Eukaryota</taxon>
        <taxon>Metazoa</taxon>
        <taxon>Porifera</taxon>
        <taxon>Demospongiae</taxon>
        <taxon>Heteroscleromorpha</taxon>
        <taxon>Tetractinellida</taxon>
        <taxon>Astrophorina</taxon>
        <taxon>Geodiidae</taxon>
        <taxon>Geodia</taxon>
    </lineage>
</organism>
<dbReference type="InterPro" id="IPR011029">
    <property type="entry name" value="DEATH-like_dom_sf"/>
</dbReference>
<dbReference type="InterPro" id="IPR000488">
    <property type="entry name" value="Death_dom"/>
</dbReference>
<dbReference type="Gene3D" id="1.10.533.10">
    <property type="entry name" value="Death Domain, Fas"/>
    <property type="match status" value="1"/>
</dbReference>
<evidence type="ECO:0000259" key="2">
    <source>
        <dbReference type="PROSITE" id="PS50017"/>
    </source>
</evidence>
<gene>
    <name evidence="3" type="ORF">GBAR_LOCUS19112</name>
</gene>
<sequence length="421" mass="47260">MAQSTLRGKRSVPLTTSNVLAVVREVKRWWGGLGSESLTHWLNIPESKQKEITANFPDEMDQKQQAISYWINTDPLASWRRLIIALDWMRETELAESIRSNAEPLTDDSLTPHSVARAVATVREFWGGLLWFLGVPRSVMNQIRDSRSYSSEEEKRVAGLQYCLQNVPGVSWGGIAGVLWYVEEHTALETVRQYLPHTHDISLTLSNLTSALDSLPDKLWTDFGREMDVPLSILNNIVSQLSSDKEMKAELLRVISTEHPHLTWEHVSDALYRLENGKYHHVLERVQSLFPTGNQQQSAVRTAATRPPPTSPDSTQQLDINDLFEVHSELCNVAAKWKGLGLALGLHHCTICTVMENCHDAEDCLREVLSLWLNKVDDTRRFGAPSWQLLVAAVAHRAGGNNPALADTIAHKHNVPAPAQN</sequence>
<evidence type="ECO:0000313" key="4">
    <source>
        <dbReference type="Proteomes" id="UP001174909"/>
    </source>
</evidence>